<protein>
    <recommendedName>
        <fullName evidence="4">SnoaL-like domain-containing protein</fullName>
    </recommendedName>
</protein>
<dbReference type="AlphaFoldDB" id="A0A1V8S9F4"/>
<organism evidence="2 3">
    <name type="scientific">Cryoendolithus antarcticus</name>
    <dbReference type="NCBI Taxonomy" id="1507870"/>
    <lineage>
        <taxon>Eukaryota</taxon>
        <taxon>Fungi</taxon>
        <taxon>Dikarya</taxon>
        <taxon>Ascomycota</taxon>
        <taxon>Pezizomycotina</taxon>
        <taxon>Dothideomycetes</taxon>
        <taxon>Dothideomycetidae</taxon>
        <taxon>Cladosporiales</taxon>
        <taxon>Cladosporiaceae</taxon>
        <taxon>Cryoendolithus</taxon>
    </lineage>
</organism>
<dbReference type="InParanoid" id="A0A1V8S9F4"/>
<accession>A0A1V8S9F4</accession>
<dbReference type="SUPFAM" id="SSF54427">
    <property type="entry name" value="NTF2-like"/>
    <property type="match status" value="1"/>
</dbReference>
<gene>
    <name evidence="2" type="ORF">B0A48_18394</name>
</gene>
<evidence type="ECO:0000313" key="2">
    <source>
        <dbReference type="EMBL" id="OQN95550.1"/>
    </source>
</evidence>
<evidence type="ECO:0000313" key="3">
    <source>
        <dbReference type="Proteomes" id="UP000192596"/>
    </source>
</evidence>
<name>A0A1V8S9F4_9PEZI</name>
<dbReference type="InterPro" id="IPR032710">
    <property type="entry name" value="NTF2-like_dom_sf"/>
</dbReference>
<dbReference type="OrthoDB" id="2820488at2759"/>
<dbReference type="Gene3D" id="3.10.450.50">
    <property type="match status" value="1"/>
</dbReference>
<comment type="caution">
    <text evidence="2">The sequence shown here is derived from an EMBL/GenBank/DDBJ whole genome shotgun (WGS) entry which is preliminary data.</text>
</comment>
<proteinExistence type="predicted"/>
<sequence length="176" mass="19971">MHFHIKTLLLLLLPLLCSTVAATSSSTSTPGASVFPDTYCKTAAITTWEQAERWTQFVNEFYIVKNLTVAYGSFVSADYIQHNPSVGQGAAAAISYLSPFWQTTTITILHLGFDDSIGWIHFRVDGLTPQPLAITDIYRFDPSCIQEHWDVIQMRRRMQPILWRCFDWWSGYSAAV</sequence>
<dbReference type="Proteomes" id="UP000192596">
    <property type="component" value="Unassembled WGS sequence"/>
</dbReference>
<evidence type="ECO:0000256" key="1">
    <source>
        <dbReference type="SAM" id="SignalP"/>
    </source>
</evidence>
<keyword evidence="1" id="KW-0732">Signal</keyword>
<keyword evidence="3" id="KW-1185">Reference proteome</keyword>
<dbReference type="EMBL" id="NAJO01000088">
    <property type="protein sequence ID" value="OQN95550.1"/>
    <property type="molecule type" value="Genomic_DNA"/>
</dbReference>
<feature type="chain" id="PRO_5013342874" description="SnoaL-like domain-containing protein" evidence="1">
    <location>
        <begin position="23"/>
        <end position="176"/>
    </location>
</feature>
<evidence type="ECO:0008006" key="4">
    <source>
        <dbReference type="Google" id="ProtNLM"/>
    </source>
</evidence>
<reference evidence="3" key="1">
    <citation type="submission" date="2017-03" db="EMBL/GenBank/DDBJ databases">
        <title>Genomes of endolithic fungi from Antarctica.</title>
        <authorList>
            <person name="Coleine C."/>
            <person name="Masonjones S."/>
            <person name="Stajich J.E."/>
        </authorList>
    </citation>
    <scope>NUCLEOTIDE SEQUENCE [LARGE SCALE GENOMIC DNA]</scope>
    <source>
        <strain evidence="3">CCFEE 5527</strain>
    </source>
</reference>
<feature type="signal peptide" evidence="1">
    <location>
        <begin position="1"/>
        <end position="22"/>
    </location>
</feature>